<protein>
    <submittedName>
        <fullName evidence="1">Uncharacterized protein</fullName>
    </submittedName>
</protein>
<proteinExistence type="predicted"/>
<dbReference type="Proteomes" id="UP000242814">
    <property type="component" value="Unassembled WGS sequence"/>
</dbReference>
<dbReference type="EMBL" id="LZYO01000018">
    <property type="protein sequence ID" value="ODH44676.1"/>
    <property type="molecule type" value="Genomic_DNA"/>
</dbReference>
<accession>A0A1D2JN90</accession>
<sequence length="81" mass="9186">MMYVDAGNDIDFRHNWLRLKRSSPIQAQPEFDGLRNGKYVIPGSGKVYVCQRNDMLDWGFQTQLAGAVGKRSTIEDVTHDA</sequence>
<comment type="caution">
    <text evidence="1">The sequence shown here is derived from an EMBL/GenBank/DDBJ whole genome shotgun (WGS) entry which is preliminary data.</text>
</comment>
<evidence type="ECO:0000313" key="2">
    <source>
        <dbReference type="Proteomes" id="UP000242814"/>
    </source>
</evidence>
<evidence type="ECO:0000313" key="1">
    <source>
        <dbReference type="EMBL" id="ODH44676.1"/>
    </source>
</evidence>
<dbReference type="AlphaFoldDB" id="A0A1D2JN90"/>
<name>A0A1D2JN90_PARBR</name>
<reference evidence="1 2" key="1">
    <citation type="submission" date="2016-06" db="EMBL/GenBank/DDBJ databases">
        <authorList>
            <person name="Kjaerup R.B."/>
            <person name="Dalgaard T.S."/>
            <person name="Juul-Madsen H.R."/>
        </authorList>
    </citation>
    <scope>NUCLEOTIDE SEQUENCE [LARGE SCALE GENOMIC DNA]</scope>
    <source>
        <strain evidence="1 2">Pb300</strain>
    </source>
</reference>
<organism evidence="1 2">
    <name type="scientific">Paracoccidioides brasiliensis</name>
    <dbReference type="NCBI Taxonomy" id="121759"/>
    <lineage>
        <taxon>Eukaryota</taxon>
        <taxon>Fungi</taxon>
        <taxon>Dikarya</taxon>
        <taxon>Ascomycota</taxon>
        <taxon>Pezizomycotina</taxon>
        <taxon>Eurotiomycetes</taxon>
        <taxon>Eurotiomycetidae</taxon>
        <taxon>Onygenales</taxon>
        <taxon>Ajellomycetaceae</taxon>
        <taxon>Paracoccidioides</taxon>
    </lineage>
</organism>
<dbReference type="VEuPathDB" id="FungiDB:PADG_01874"/>
<gene>
    <name evidence="1" type="ORF">ACO22_00833</name>
</gene>